<dbReference type="EMBL" id="HE663493">
    <property type="protein sequence ID" value="CCG07560.1"/>
    <property type="molecule type" value="Genomic_DNA"/>
</dbReference>
<dbReference type="AlphaFoldDB" id="H6SRN1"/>
<dbReference type="PATRIC" id="fig|1150469.3.peg.1070"/>
<dbReference type="eggNOG" id="COG3807">
    <property type="taxonomic scope" value="Bacteria"/>
</dbReference>
<reference evidence="2 3" key="1">
    <citation type="submission" date="2012-02" db="EMBL/GenBank/DDBJ databases">
        <title>Shotgun genome sequence of Phaeospirillum photometricum DSM 122.</title>
        <authorList>
            <person name="Duquesne K."/>
            <person name="Sturgis J."/>
        </authorList>
    </citation>
    <scope>NUCLEOTIDE SEQUENCE [LARGE SCALE GENOMIC DNA]</scope>
    <source>
        <strain evidence="3">DSM122</strain>
    </source>
</reference>
<feature type="region of interest" description="Disordered" evidence="1">
    <location>
        <begin position="58"/>
        <end position="91"/>
    </location>
</feature>
<proteinExistence type="predicted"/>
<evidence type="ECO:0000256" key="1">
    <source>
        <dbReference type="SAM" id="MobiDB-lite"/>
    </source>
</evidence>
<feature type="region of interest" description="Disordered" evidence="1">
    <location>
        <begin position="1"/>
        <end position="20"/>
    </location>
</feature>
<evidence type="ECO:0008006" key="4">
    <source>
        <dbReference type="Google" id="ProtNLM"/>
    </source>
</evidence>
<keyword evidence="3" id="KW-1185">Reference proteome</keyword>
<dbReference type="InterPro" id="IPR010466">
    <property type="entry name" value="DUF1058"/>
</dbReference>
<dbReference type="STRING" id="1150469.RSPPHO_00934"/>
<evidence type="ECO:0000313" key="3">
    <source>
        <dbReference type="Proteomes" id="UP000033220"/>
    </source>
</evidence>
<sequence>MTSPPLARSNTPKREPVPLAARDHEDMHPARSLLPALLVTVATSWLLSTVGETREAPAVGVQGKAPAAPTAPAQALDGEVTPREAPSGLPLPRFVSLRSDAVNMRSGPGTRYPVVWIYRLRDLPVEVIAEYDNWRKIRDQEGTEGWVHQNMLAGRRFLVTLEGIQVLRTDPAPHARPLARVGPGVIGRLLACPRSTPFCRVEVAGHLGWLPRAGMWGVYREEVLD</sequence>
<name>H6SRN1_PARPM</name>
<dbReference type="Pfam" id="PF06347">
    <property type="entry name" value="SH3_4"/>
    <property type="match status" value="1"/>
</dbReference>
<gene>
    <name evidence="2" type="ORF">RSPPHO_00934</name>
</gene>
<dbReference type="Gene3D" id="2.30.30.40">
    <property type="entry name" value="SH3 Domains"/>
    <property type="match status" value="1"/>
</dbReference>
<feature type="compositionally biased region" description="Low complexity" evidence="1">
    <location>
        <begin position="65"/>
        <end position="75"/>
    </location>
</feature>
<evidence type="ECO:0000313" key="2">
    <source>
        <dbReference type="EMBL" id="CCG07560.1"/>
    </source>
</evidence>
<organism evidence="2 3">
    <name type="scientific">Pararhodospirillum photometricum DSM 122</name>
    <dbReference type="NCBI Taxonomy" id="1150469"/>
    <lineage>
        <taxon>Bacteria</taxon>
        <taxon>Pseudomonadati</taxon>
        <taxon>Pseudomonadota</taxon>
        <taxon>Alphaproteobacteria</taxon>
        <taxon>Rhodospirillales</taxon>
        <taxon>Rhodospirillaceae</taxon>
        <taxon>Pararhodospirillum</taxon>
    </lineage>
</organism>
<dbReference type="Proteomes" id="UP000033220">
    <property type="component" value="Chromosome DSM 122"/>
</dbReference>
<dbReference type="HOGENOM" id="CLU_086360_1_0_5"/>
<dbReference type="KEGG" id="rpm:RSPPHO_00934"/>
<accession>H6SRN1</accession>
<protein>
    <recommendedName>
        <fullName evidence="4">SH3b domain-containing protein</fullName>
    </recommendedName>
</protein>